<dbReference type="STRING" id="402600.SAMN05216188_12642"/>
<dbReference type="CDD" id="cd24076">
    <property type="entry name" value="ASKHA_ATPase_ROK_BsXylR-like"/>
    <property type="match status" value="1"/>
</dbReference>
<dbReference type="InterPro" id="IPR000600">
    <property type="entry name" value="ROK"/>
</dbReference>
<dbReference type="InterPro" id="IPR036388">
    <property type="entry name" value="WH-like_DNA-bd_sf"/>
</dbReference>
<dbReference type="PANTHER" id="PTHR18964">
    <property type="entry name" value="ROK (REPRESSOR, ORF, KINASE) FAMILY"/>
    <property type="match status" value="1"/>
</dbReference>
<dbReference type="OrthoDB" id="5174513at2"/>
<organism evidence="2 3">
    <name type="scientific">Lentzea xinjiangensis</name>
    <dbReference type="NCBI Taxonomy" id="402600"/>
    <lineage>
        <taxon>Bacteria</taxon>
        <taxon>Bacillati</taxon>
        <taxon>Actinomycetota</taxon>
        <taxon>Actinomycetes</taxon>
        <taxon>Pseudonocardiales</taxon>
        <taxon>Pseudonocardiaceae</taxon>
        <taxon>Lentzea</taxon>
    </lineage>
</organism>
<reference evidence="3" key="1">
    <citation type="submission" date="2016-10" db="EMBL/GenBank/DDBJ databases">
        <authorList>
            <person name="Varghese N."/>
            <person name="Submissions S."/>
        </authorList>
    </citation>
    <scope>NUCLEOTIDE SEQUENCE [LARGE SCALE GENOMIC DNA]</scope>
    <source>
        <strain evidence="3">CGMCC 4.3525</strain>
    </source>
</reference>
<keyword evidence="3" id="KW-1185">Reference proteome</keyword>
<comment type="similarity">
    <text evidence="1">Belongs to the ROK (NagC/XylR) family.</text>
</comment>
<dbReference type="Proteomes" id="UP000199352">
    <property type="component" value="Unassembled WGS sequence"/>
</dbReference>
<dbReference type="InterPro" id="IPR043129">
    <property type="entry name" value="ATPase_NBD"/>
</dbReference>
<evidence type="ECO:0000256" key="1">
    <source>
        <dbReference type="ARBA" id="ARBA00006479"/>
    </source>
</evidence>
<dbReference type="EMBL" id="FOFR01000026">
    <property type="protein sequence ID" value="SES20676.1"/>
    <property type="molecule type" value="Genomic_DNA"/>
</dbReference>
<dbReference type="Pfam" id="PF00480">
    <property type="entry name" value="ROK"/>
    <property type="match status" value="1"/>
</dbReference>
<protein>
    <submittedName>
        <fullName evidence="2">Sugar kinase of the NBD/HSP70 family, may contain an N-terminal HTH domain</fullName>
    </submittedName>
</protein>
<keyword evidence="2" id="KW-0808">Transferase</keyword>
<dbReference type="AlphaFoldDB" id="A0A1H9VFX0"/>
<evidence type="ECO:0000313" key="3">
    <source>
        <dbReference type="Proteomes" id="UP000199352"/>
    </source>
</evidence>
<accession>A0A1H9VFX0</accession>
<dbReference type="Gene3D" id="1.10.10.10">
    <property type="entry name" value="Winged helix-like DNA-binding domain superfamily/Winged helix DNA-binding domain"/>
    <property type="match status" value="1"/>
</dbReference>
<proteinExistence type="inferred from homology"/>
<evidence type="ECO:0000313" key="2">
    <source>
        <dbReference type="EMBL" id="SES20676.1"/>
    </source>
</evidence>
<dbReference type="RefSeq" id="WP_089959914.1">
    <property type="nucleotide sequence ID" value="NZ_FOFR01000026.1"/>
</dbReference>
<dbReference type="InterPro" id="IPR036390">
    <property type="entry name" value="WH_DNA-bd_sf"/>
</dbReference>
<dbReference type="Gene3D" id="3.30.420.40">
    <property type="match status" value="2"/>
</dbReference>
<dbReference type="SUPFAM" id="SSF53067">
    <property type="entry name" value="Actin-like ATPase domain"/>
    <property type="match status" value="1"/>
</dbReference>
<keyword evidence="2" id="KW-0418">Kinase</keyword>
<dbReference type="SUPFAM" id="SSF46785">
    <property type="entry name" value="Winged helix' DNA-binding domain"/>
    <property type="match status" value="1"/>
</dbReference>
<gene>
    <name evidence="2" type="ORF">SAMN05216188_12642</name>
</gene>
<sequence length="387" mass="40940">MTTVDHLRQVRLGNLRTVLLALVDRPGSRADLAARTGLTKATLSNLTEPLLANGILVEEPATLAGLGRPSKPLRFHPGGPVAVGAEINVSHLAVEILGLDGETIRRHLVPADIRKASADDVLDRVAGLIREITGDRPLLGAGLAVPGVVHDGVVVRAPNLPHLVGVPLADGLSRRLALDVELDNEANLAALAHLWPRHLAGEDFVHVSADVGIGAGVVLNGEVYRGVSGFAGELGHVVIERDGVRCTCGSRGCVERYAGLDVILRQAGRRRLDSLHKALAAQDERALTSVRQAGQALGVGLATLMNLFDVPTVVLGGSYAVLHEHLSVAVQSEMDRRVLAGGERHTRLIASPLGEFAVVRGAAGLITRRAVQQPERLFAQPPRPDRP</sequence>
<dbReference type="GO" id="GO:0016301">
    <property type="term" value="F:kinase activity"/>
    <property type="evidence" value="ECO:0007669"/>
    <property type="project" value="UniProtKB-KW"/>
</dbReference>
<dbReference type="PANTHER" id="PTHR18964:SF149">
    <property type="entry name" value="BIFUNCTIONAL UDP-N-ACETYLGLUCOSAMINE 2-EPIMERASE_N-ACETYLMANNOSAMINE KINASE"/>
    <property type="match status" value="1"/>
</dbReference>
<name>A0A1H9VFX0_9PSEU</name>